<dbReference type="OrthoDB" id="5330228at2759"/>
<dbReference type="GO" id="GO:0061630">
    <property type="term" value="F:ubiquitin protein ligase activity"/>
    <property type="evidence" value="ECO:0007669"/>
    <property type="project" value="TreeGrafter"/>
</dbReference>
<dbReference type="SUPFAM" id="SSF52540">
    <property type="entry name" value="P-loop containing nucleoside triphosphate hydrolases"/>
    <property type="match status" value="2"/>
</dbReference>
<dbReference type="Proteomes" id="UP000019804">
    <property type="component" value="Unassembled WGS sequence"/>
</dbReference>
<dbReference type="SUPFAM" id="SSF57850">
    <property type="entry name" value="RING/U-box"/>
    <property type="match status" value="1"/>
</dbReference>
<organism evidence="10 11">
    <name type="scientific">Aspergillus ruber (strain CBS 135680)</name>
    <dbReference type="NCBI Taxonomy" id="1388766"/>
    <lineage>
        <taxon>Eukaryota</taxon>
        <taxon>Fungi</taxon>
        <taxon>Dikarya</taxon>
        <taxon>Ascomycota</taxon>
        <taxon>Pezizomycotina</taxon>
        <taxon>Eurotiomycetes</taxon>
        <taxon>Eurotiomycetidae</taxon>
        <taxon>Eurotiales</taxon>
        <taxon>Aspergillaceae</taxon>
        <taxon>Aspergillus</taxon>
        <taxon>Aspergillus subgen. Aspergillus</taxon>
    </lineage>
</organism>
<dbReference type="CDD" id="cd18070">
    <property type="entry name" value="DEXQc_SHPRH"/>
    <property type="match status" value="1"/>
</dbReference>
<dbReference type="Pfam" id="PF13639">
    <property type="entry name" value="zf-RING_2"/>
    <property type="match status" value="1"/>
</dbReference>
<dbReference type="InterPro" id="IPR001841">
    <property type="entry name" value="Znf_RING"/>
</dbReference>
<dbReference type="SMART" id="SM00487">
    <property type="entry name" value="DEXDc"/>
    <property type="match status" value="1"/>
</dbReference>
<evidence type="ECO:0000313" key="11">
    <source>
        <dbReference type="Proteomes" id="UP000019804"/>
    </source>
</evidence>
<reference evidence="11" key="1">
    <citation type="journal article" date="2014" name="Nat. Commun.">
        <title>Genomic adaptations of the halophilic Dead Sea filamentous fungus Eurotium rubrum.</title>
        <authorList>
            <person name="Kis-Papo T."/>
            <person name="Weig A.R."/>
            <person name="Riley R."/>
            <person name="Persoh D."/>
            <person name="Salamov A."/>
            <person name="Sun H."/>
            <person name="Lipzen A."/>
            <person name="Wasser S.P."/>
            <person name="Rambold G."/>
            <person name="Grigoriev I.V."/>
            <person name="Nevo E."/>
        </authorList>
    </citation>
    <scope>NUCLEOTIDE SEQUENCE [LARGE SCALE GENOMIC DNA]</scope>
    <source>
        <strain evidence="11">CBS 135680</strain>
    </source>
</reference>
<dbReference type="InterPro" id="IPR001650">
    <property type="entry name" value="Helicase_C-like"/>
</dbReference>
<dbReference type="RefSeq" id="XP_040637171.1">
    <property type="nucleotide sequence ID" value="XM_040777782.1"/>
</dbReference>
<dbReference type="Gene3D" id="3.40.50.300">
    <property type="entry name" value="P-loop containing nucleotide triphosphate hydrolases"/>
    <property type="match status" value="1"/>
</dbReference>
<evidence type="ECO:0008006" key="12">
    <source>
        <dbReference type="Google" id="ProtNLM"/>
    </source>
</evidence>
<evidence type="ECO:0000256" key="2">
    <source>
        <dbReference type="ARBA" id="ARBA00022741"/>
    </source>
</evidence>
<gene>
    <name evidence="10" type="ORF">EURHEDRAFT_149498</name>
</gene>
<dbReference type="InterPro" id="IPR000330">
    <property type="entry name" value="SNF2_N"/>
</dbReference>
<dbReference type="SMART" id="SM00184">
    <property type="entry name" value="RING"/>
    <property type="match status" value="1"/>
</dbReference>
<dbReference type="Pfam" id="PF26021">
    <property type="entry name" value="Ferritin_C144_05"/>
    <property type="match status" value="1"/>
</dbReference>
<dbReference type="EMBL" id="KK088431">
    <property type="protein sequence ID" value="EYE93483.1"/>
    <property type="molecule type" value="Genomic_DNA"/>
</dbReference>
<dbReference type="HOGENOM" id="CLU_001592_2_0_1"/>
<dbReference type="FunFam" id="3.40.50.300:FF:001870">
    <property type="entry name" value="SNF2 family helicase/ATPase, putative"/>
    <property type="match status" value="1"/>
</dbReference>
<dbReference type="PANTHER" id="PTHR45865">
    <property type="entry name" value="E3 UBIQUITIN-PROTEIN LIGASE SHPRH FAMILY MEMBER"/>
    <property type="match status" value="1"/>
</dbReference>
<sequence length="1479" mass="167963">MTVEQVGLSFDGPVPGSLAAVIERTDAPDAKDPPNKRPRVPNGFIPLARVNLHLNYTETNPEVDGSGAYIDLPQRFPVQFHARNTNVRNKGGLTPRIMGREDTDHDCSILELKSVIDGEVILSERSVDPALLGIGKLLQLISKSLCADFCRRHDPVACYQATLHCLPDRKSFRLELVLLCIDSLEVRGLSQFRDDQLEVYSRYVIRELQDVFKENARHILRRSWQERELHQQAKQWSPCDFYKNVYVPEDTPKTSADIKCGMVESKLYPFQRRAVRWLLLREGMELHPNGKVVPVQKASGNHLPASFQEFADADGRPYFASRLLMTATTSFPDWYDAEKHLKGGILAEEMGLGKTVEMIVLMCLNHRKLTGEQPPSDVEGKNLKPSGATLIITPPAILEQWKQEIQQHAPALRVFEYTGIQRHEDQSDDALAEMLASYDVVLTTYNTLSREIHYTGGAPERNLRHQKKFEPRKTPLLRIDWWRVCLDEAQMVEHGVSNAATVARLIPRHNAWAVTGTPIRKDMRDLYGLLLFLHYEPFCGQIATWDRLCGRFQSVLADIINTITLRHSKDHVRSELDLPPQKRFVITIPFTAVEEQHYSQLFEQMCEDCGLDLSGAQLNSNWNPEDPTIVEKMRSWLTRLRQTCLHPEIAGRNRRALGTGNGPLRSVSEVLEVMIDQNDTAIRAEQRSMILSQIRRGQLLENARRRQEALNLWNGALELASSIVRDCKAQLKSEITRYRSLQVTNSNVNEGESEEDDQMGKNSRIGTYRQRLRAALEVEHICIFFTGNAYYQIKSDLKSTTPDSEDFKSLEKQETYAYEAAKLIRKEMLSEVSQKVDRYMRSIKDKKKDKKFVHIPEFKSHVFSTGIESRHVLGKLEDFCDAMNEHAGQYKEWRDIMVNLLSQSLIDQEEDTELEGNEYETSTKHQDEMYVYMEALRAMFADRHDALTGQKNILVAHEVKGGIIQAQGGEGPSPQLFLSIMNKRSLLKPDPKLGSLRGILGELRSLITSLEWQENEGSARAAAELQLVNAVLENASKMNAEQTKVSSGLEREVEMFRDTMNNRLEYYRQLQQISDTVAPYDEESVGKPMNDTLFAEKLRQEEAIDEKISSLKAKRRYLLHIKEEPDSDGSSSICIICQTGFEHGVLTVCGHKYCKNCLQLWWKQHRTCPICKKRLKVRDFHQITYRPEDFVVREEKTPTKMGSVPERSSKNSSIYTDISTGTLREIKNIDINGYFGTKIDTLARHILWLRMHDPGSKSIVFSQYKGFLDVLSVALSHYKIGYSSVDSTNGIENFKNDQAIECFLLHAKAHSSGLNLVNATHVFLCEPLINTAIELQAIARVHRIGQHRATTVWMYLVSGTVEEAIYDLSVSRRLSHITAKKEETLASSTKMHLNGNDKEAIDETTIDSANSMEMQSTALSKLMASGASGGEIVKKDDLWQCLFGDSSKNQGSNQHSMGADNEVGKFLRAEAAEQRVAKS</sequence>
<dbReference type="PROSITE" id="PS00518">
    <property type="entry name" value="ZF_RING_1"/>
    <property type="match status" value="1"/>
</dbReference>
<dbReference type="SMART" id="SM00490">
    <property type="entry name" value="HELICc"/>
    <property type="match status" value="1"/>
</dbReference>
<dbReference type="Pfam" id="PF00271">
    <property type="entry name" value="Helicase_C"/>
    <property type="match status" value="1"/>
</dbReference>
<accession>A0A017S8U3</accession>
<dbReference type="PROSITE" id="PS50089">
    <property type="entry name" value="ZF_RING_2"/>
    <property type="match status" value="1"/>
</dbReference>
<feature type="domain" description="RING-type" evidence="8">
    <location>
        <begin position="1134"/>
        <end position="1172"/>
    </location>
</feature>
<keyword evidence="11" id="KW-1185">Reference proteome</keyword>
<evidence type="ECO:0000259" key="9">
    <source>
        <dbReference type="PROSITE" id="PS51194"/>
    </source>
</evidence>
<evidence type="ECO:0000259" key="8">
    <source>
        <dbReference type="PROSITE" id="PS50089"/>
    </source>
</evidence>
<dbReference type="InterPro" id="IPR027417">
    <property type="entry name" value="P-loop_NTPase"/>
</dbReference>
<dbReference type="InterPro" id="IPR052583">
    <property type="entry name" value="ATP-helicase/E3_Ub-Ligase"/>
</dbReference>
<dbReference type="FunFam" id="3.40.50.10810:FF:000059">
    <property type="entry name" value="SNF2 family helicase/ATPase, putative"/>
    <property type="match status" value="1"/>
</dbReference>
<evidence type="ECO:0000256" key="3">
    <source>
        <dbReference type="ARBA" id="ARBA00022771"/>
    </source>
</evidence>
<dbReference type="Pfam" id="PF00176">
    <property type="entry name" value="SNF2-rel_dom"/>
    <property type="match status" value="1"/>
</dbReference>
<name>A0A017S8U3_ASPRC</name>
<keyword evidence="4" id="KW-0378">Hydrolase</keyword>
<evidence type="ECO:0000313" key="10">
    <source>
        <dbReference type="EMBL" id="EYE93483.1"/>
    </source>
</evidence>
<dbReference type="InterPro" id="IPR049730">
    <property type="entry name" value="SNF2/RAD54-like_C"/>
</dbReference>
<dbReference type="InterPro" id="IPR059033">
    <property type="entry name" value="C144_05_dom"/>
</dbReference>
<evidence type="ECO:0000256" key="4">
    <source>
        <dbReference type="ARBA" id="ARBA00022801"/>
    </source>
</evidence>
<evidence type="ECO:0000256" key="6">
    <source>
        <dbReference type="ARBA" id="ARBA00022840"/>
    </source>
</evidence>
<dbReference type="GO" id="GO:0005524">
    <property type="term" value="F:ATP binding"/>
    <property type="evidence" value="ECO:0007669"/>
    <property type="project" value="InterPro"/>
</dbReference>
<evidence type="ECO:0000256" key="7">
    <source>
        <dbReference type="PROSITE-ProRule" id="PRU00175"/>
    </source>
</evidence>
<evidence type="ECO:0000256" key="1">
    <source>
        <dbReference type="ARBA" id="ARBA00022723"/>
    </source>
</evidence>
<dbReference type="Gene3D" id="3.40.50.10810">
    <property type="entry name" value="Tandem AAA-ATPase domain"/>
    <property type="match status" value="1"/>
</dbReference>
<keyword evidence="3 7" id="KW-0863">Zinc-finger</keyword>
<dbReference type="InterPro" id="IPR038718">
    <property type="entry name" value="SNF2-like_sf"/>
</dbReference>
<dbReference type="GO" id="GO:0006974">
    <property type="term" value="P:DNA damage response"/>
    <property type="evidence" value="ECO:0007669"/>
    <property type="project" value="TreeGrafter"/>
</dbReference>
<dbReference type="PANTHER" id="PTHR45865:SF1">
    <property type="entry name" value="E3 UBIQUITIN-PROTEIN LIGASE SHPRH"/>
    <property type="match status" value="1"/>
</dbReference>
<dbReference type="InterPro" id="IPR013083">
    <property type="entry name" value="Znf_RING/FYVE/PHD"/>
</dbReference>
<keyword evidence="5" id="KW-0862">Zinc</keyword>
<dbReference type="InterPro" id="IPR014001">
    <property type="entry name" value="Helicase_ATP-bd"/>
</dbReference>
<dbReference type="GO" id="GO:0000209">
    <property type="term" value="P:protein polyubiquitination"/>
    <property type="evidence" value="ECO:0007669"/>
    <property type="project" value="TreeGrafter"/>
</dbReference>
<dbReference type="InterPro" id="IPR017907">
    <property type="entry name" value="Znf_RING_CS"/>
</dbReference>
<dbReference type="PROSITE" id="PS51194">
    <property type="entry name" value="HELICASE_CTER"/>
    <property type="match status" value="1"/>
</dbReference>
<dbReference type="GO" id="GO:0008270">
    <property type="term" value="F:zinc ion binding"/>
    <property type="evidence" value="ECO:0007669"/>
    <property type="project" value="UniProtKB-KW"/>
</dbReference>
<feature type="domain" description="Helicase C-terminal" evidence="9">
    <location>
        <begin position="1241"/>
        <end position="1397"/>
    </location>
</feature>
<protein>
    <recommendedName>
        <fullName evidence="12">SNF2 family N-terminal domain-containing protein</fullName>
    </recommendedName>
</protein>
<evidence type="ECO:0000256" key="5">
    <source>
        <dbReference type="ARBA" id="ARBA00022833"/>
    </source>
</evidence>
<dbReference type="GO" id="GO:0016787">
    <property type="term" value="F:hydrolase activity"/>
    <property type="evidence" value="ECO:0007669"/>
    <property type="project" value="UniProtKB-KW"/>
</dbReference>
<dbReference type="GO" id="GO:0005634">
    <property type="term" value="C:nucleus"/>
    <property type="evidence" value="ECO:0007669"/>
    <property type="project" value="TreeGrafter"/>
</dbReference>
<dbReference type="Gene3D" id="3.30.40.10">
    <property type="entry name" value="Zinc/RING finger domain, C3HC4 (zinc finger)"/>
    <property type="match status" value="1"/>
</dbReference>
<keyword evidence="1" id="KW-0479">Metal-binding</keyword>
<proteinExistence type="predicted"/>
<keyword evidence="6" id="KW-0067">ATP-binding</keyword>
<dbReference type="STRING" id="1388766.A0A017S8U3"/>
<dbReference type="GeneID" id="63692906"/>
<keyword evidence="2" id="KW-0547">Nucleotide-binding</keyword>
<dbReference type="CDD" id="cd18793">
    <property type="entry name" value="SF2_C_SNF"/>
    <property type="match status" value="1"/>
</dbReference>